<dbReference type="CDD" id="cd07721">
    <property type="entry name" value="yflN-like_MBL-fold"/>
    <property type="match status" value="1"/>
</dbReference>
<dbReference type="SUPFAM" id="SSF56281">
    <property type="entry name" value="Metallo-hydrolase/oxidoreductase"/>
    <property type="match status" value="1"/>
</dbReference>
<dbReference type="eggNOG" id="arCOG00504">
    <property type="taxonomic scope" value="Archaea"/>
</dbReference>
<evidence type="ECO:0000259" key="1">
    <source>
        <dbReference type="SMART" id="SM00849"/>
    </source>
</evidence>
<proteinExistence type="predicted"/>
<dbReference type="SMART" id="SM00849">
    <property type="entry name" value="Lactamase_B"/>
    <property type="match status" value="1"/>
</dbReference>
<dbReference type="STRING" id="387631.Asulf_01569"/>
<feature type="domain" description="Metallo-beta-lactamase" evidence="1">
    <location>
        <begin position="10"/>
        <end position="192"/>
    </location>
</feature>
<keyword evidence="2" id="KW-0378">Hydrolase</keyword>
<dbReference type="PANTHER" id="PTHR42951:SF17">
    <property type="entry name" value="METALLO-BETA-LACTAMASE DOMAIN-CONTAINING PROTEIN"/>
    <property type="match status" value="1"/>
</dbReference>
<gene>
    <name evidence="2" type="ORF">Asulf_01569</name>
</gene>
<dbReference type="InterPro" id="IPR036866">
    <property type="entry name" value="RibonucZ/Hydroxyglut_hydro"/>
</dbReference>
<accession>N0BLW9</accession>
<name>N0BLW9_9EURY</name>
<dbReference type="GO" id="GO:0016787">
    <property type="term" value="F:hydrolase activity"/>
    <property type="evidence" value="ECO:0007669"/>
    <property type="project" value="UniProtKB-KW"/>
</dbReference>
<reference evidence="2 3" key="1">
    <citation type="journal article" date="2013" name="Genome Announc.">
        <title>Complete Genome Sequence of the Thermophilic and Facultatively Chemolithoautotrophic Sulfate Reducer Archaeoglobus sulfaticallidus Strain PM70-1T.</title>
        <authorList>
            <person name="Stokke R."/>
            <person name="Hocking W.P."/>
            <person name="Steinsbu B.O."/>
            <person name="Steen I.H."/>
        </authorList>
    </citation>
    <scope>NUCLEOTIDE SEQUENCE [LARGE SCALE GENOMIC DNA]</scope>
    <source>
        <strain evidence="2">PM70-1</strain>
    </source>
</reference>
<dbReference type="InterPro" id="IPR050855">
    <property type="entry name" value="NDM-1-like"/>
</dbReference>
<dbReference type="Pfam" id="PF00753">
    <property type="entry name" value="Lactamase_B"/>
    <property type="match status" value="1"/>
</dbReference>
<evidence type="ECO:0000313" key="2">
    <source>
        <dbReference type="EMBL" id="AGK61546.1"/>
    </source>
</evidence>
<dbReference type="GeneID" id="15393204"/>
<dbReference type="HOGENOM" id="CLU_030571_2_4_2"/>
<dbReference type="Gene3D" id="3.60.15.10">
    <property type="entry name" value="Ribonuclease Z/Hydroxyacylglutathione hydrolase-like"/>
    <property type="match status" value="1"/>
</dbReference>
<dbReference type="RefSeq" id="WP_015591144.1">
    <property type="nucleotide sequence ID" value="NC_021169.1"/>
</dbReference>
<organism evidence="2 3">
    <name type="scientific">Archaeoglobus sulfaticallidus PM70-1</name>
    <dbReference type="NCBI Taxonomy" id="387631"/>
    <lineage>
        <taxon>Archaea</taxon>
        <taxon>Methanobacteriati</taxon>
        <taxon>Methanobacteriota</taxon>
        <taxon>Archaeoglobi</taxon>
        <taxon>Archaeoglobales</taxon>
        <taxon>Archaeoglobaceae</taxon>
        <taxon>Archaeoglobus</taxon>
    </lineage>
</organism>
<evidence type="ECO:0000313" key="3">
    <source>
        <dbReference type="Proteomes" id="UP000013307"/>
    </source>
</evidence>
<keyword evidence="3" id="KW-1185">Reference proteome</keyword>
<dbReference type="InterPro" id="IPR001279">
    <property type="entry name" value="Metallo-B-lactamas"/>
</dbReference>
<dbReference type="EMBL" id="CP005290">
    <property type="protein sequence ID" value="AGK61546.1"/>
    <property type="molecule type" value="Genomic_DNA"/>
</dbReference>
<protein>
    <submittedName>
        <fullName evidence="2">Zn-dependent hydrolase, including glyoxylase</fullName>
    </submittedName>
</protein>
<sequence length="205" mass="23208">MGIRKLEAKGCNVYLLNNYLIDTGTSNSGEMILKQISDEKIDGIIITHAHLDHIGSAGFLQRELGCKVYAHELDIPYILGDKKLRYSGFLGILVRFGERLFKWEPPEEVEKIDKILDVFEVGESTHTDIAALHTPGHTPGSICLIYDKNLICGDLLRDGKLSNKSFCSDYEQYLHSVRAIMDLDFELVYSGHGRVFRKEEIKGIY</sequence>
<dbReference type="AlphaFoldDB" id="N0BLW9"/>
<dbReference type="KEGG" id="ast:Asulf_01569"/>
<dbReference type="Proteomes" id="UP000013307">
    <property type="component" value="Chromosome"/>
</dbReference>
<dbReference type="OrthoDB" id="197151at2157"/>
<dbReference type="PANTHER" id="PTHR42951">
    <property type="entry name" value="METALLO-BETA-LACTAMASE DOMAIN-CONTAINING"/>
    <property type="match status" value="1"/>
</dbReference>